<keyword evidence="3" id="KW-1185">Reference proteome</keyword>
<dbReference type="Proteomes" id="UP000070700">
    <property type="component" value="Unassembled WGS sequence"/>
</dbReference>
<dbReference type="OrthoDB" id="3581633at2759"/>
<gene>
    <name evidence="2" type="ORF">LY89DRAFT_676521</name>
</gene>
<dbReference type="EMBL" id="KQ947433">
    <property type="protein sequence ID" value="KUJ09160.1"/>
    <property type="molecule type" value="Genomic_DNA"/>
</dbReference>
<accession>A0A132B9S7</accession>
<feature type="compositionally biased region" description="Acidic residues" evidence="1">
    <location>
        <begin position="157"/>
        <end position="171"/>
    </location>
</feature>
<protein>
    <submittedName>
        <fullName evidence="2">Uncharacterized protein</fullName>
    </submittedName>
</protein>
<evidence type="ECO:0000313" key="3">
    <source>
        <dbReference type="Proteomes" id="UP000070700"/>
    </source>
</evidence>
<organism evidence="2 3">
    <name type="scientific">Mollisia scopiformis</name>
    <name type="common">Conifer needle endophyte fungus</name>
    <name type="synonym">Phialocephala scopiformis</name>
    <dbReference type="NCBI Taxonomy" id="149040"/>
    <lineage>
        <taxon>Eukaryota</taxon>
        <taxon>Fungi</taxon>
        <taxon>Dikarya</taxon>
        <taxon>Ascomycota</taxon>
        <taxon>Pezizomycotina</taxon>
        <taxon>Leotiomycetes</taxon>
        <taxon>Helotiales</taxon>
        <taxon>Mollisiaceae</taxon>
        <taxon>Mollisia</taxon>
    </lineage>
</organism>
<sequence>MASLSLTLADIAGKAIDLQRQLALEPSPSNQLINQINDIHFLFDNVYRSYNKREQPTTATATDGATSSELVILSPTDTAHQAFAKGIHIKQSKHNPLPWMHLDVSLGKESKDKPTWRADARYRIQKNTNTSTVVKRRVRRHVVSQASSERSRVVGEVNDEDEEDDKVELDDTTSERNLEVTETYQEKVLNSPDDEVLPNFSTTFSSILAYRPKSATGSFIIREDRAFCGYGGFGIASQMIFRGCRLVITTAPELLNAKEYSKVLYDSDSL</sequence>
<proteinExistence type="predicted"/>
<reference evidence="2 3" key="1">
    <citation type="submission" date="2015-10" db="EMBL/GenBank/DDBJ databases">
        <title>Full genome of DAOMC 229536 Phialocephala scopiformis, a fungal endophyte of spruce producing the potent anti-insectan compound rugulosin.</title>
        <authorList>
            <consortium name="DOE Joint Genome Institute"/>
            <person name="Walker A.K."/>
            <person name="Frasz S.L."/>
            <person name="Seifert K.A."/>
            <person name="Miller J.D."/>
            <person name="Mondo S.J."/>
            <person name="Labutti K."/>
            <person name="Lipzen A."/>
            <person name="Dockter R."/>
            <person name="Kennedy M."/>
            <person name="Grigoriev I.V."/>
            <person name="Spatafora J.W."/>
        </authorList>
    </citation>
    <scope>NUCLEOTIDE SEQUENCE [LARGE SCALE GENOMIC DNA]</scope>
    <source>
        <strain evidence="2 3">CBS 120377</strain>
    </source>
</reference>
<dbReference type="KEGG" id="psco:LY89DRAFT_676521"/>
<feature type="region of interest" description="Disordered" evidence="1">
    <location>
        <begin position="145"/>
        <end position="171"/>
    </location>
</feature>
<evidence type="ECO:0000256" key="1">
    <source>
        <dbReference type="SAM" id="MobiDB-lite"/>
    </source>
</evidence>
<dbReference type="GeneID" id="28823322"/>
<dbReference type="AlphaFoldDB" id="A0A132B9S7"/>
<evidence type="ECO:0000313" key="2">
    <source>
        <dbReference type="EMBL" id="KUJ09160.1"/>
    </source>
</evidence>
<dbReference type="RefSeq" id="XP_018063515.1">
    <property type="nucleotide sequence ID" value="XM_018213596.1"/>
</dbReference>
<dbReference type="InParanoid" id="A0A132B9S7"/>
<name>A0A132B9S7_MOLSC</name>